<dbReference type="Gene3D" id="3.30.1490.300">
    <property type="match status" value="1"/>
</dbReference>
<dbReference type="Gene3D" id="3.30.420.40">
    <property type="match status" value="1"/>
</dbReference>
<reference evidence="1 2" key="1">
    <citation type="submission" date="2015-11" db="EMBL/GenBank/DDBJ databases">
        <title>Genomic analysis of 38 Legionella species identifies large and diverse effector repertoires.</title>
        <authorList>
            <person name="Burstein D."/>
            <person name="Amaro F."/>
            <person name="Zusman T."/>
            <person name="Lifshitz Z."/>
            <person name="Cohen O."/>
            <person name="Gilbert J.A."/>
            <person name="Pupko T."/>
            <person name="Shuman H.A."/>
            <person name="Segal G."/>
        </authorList>
    </citation>
    <scope>NUCLEOTIDE SEQUENCE [LARGE SCALE GENOMIC DNA]</scope>
    <source>
        <strain evidence="1 2">ATCC 49504</strain>
    </source>
</reference>
<dbReference type="RefSeq" id="WP_028387407.1">
    <property type="nucleotide sequence ID" value="NZ_CAAAHN010000007.1"/>
</dbReference>
<keyword evidence="2" id="KW-1185">Reference proteome</keyword>
<gene>
    <name evidence="1" type="ORF">Lgee_1177</name>
</gene>
<name>A0A0W0TW70_9GAMM</name>
<dbReference type="Proteomes" id="UP000054785">
    <property type="component" value="Unassembled WGS sequence"/>
</dbReference>
<comment type="caution">
    <text evidence="1">The sequence shown here is derived from an EMBL/GenBank/DDBJ whole genome shotgun (WGS) entry which is preliminary data.</text>
</comment>
<proteinExistence type="predicted"/>
<dbReference type="STRING" id="45065.Lgee_1177"/>
<organism evidence="1 2">
    <name type="scientific">Legionella geestiana</name>
    <dbReference type="NCBI Taxonomy" id="45065"/>
    <lineage>
        <taxon>Bacteria</taxon>
        <taxon>Pseudomonadati</taxon>
        <taxon>Pseudomonadota</taxon>
        <taxon>Gammaproteobacteria</taxon>
        <taxon>Legionellales</taxon>
        <taxon>Legionellaceae</taxon>
        <taxon>Legionella</taxon>
    </lineage>
</organism>
<evidence type="ECO:0000313" key="1">
    <source>
        <dbReference type="EMBL" id="KTC99685.1"/>
    </source>
</evidence>
<dbReference type="PATRIC" id="fig|45065.4.peg.1264"/>
<protein>
    <submittedName>
        <fullName evidence="1">Uncharacterized protein</fullName>
    </submittedName>
</protein>
<dbReference type="InterPro" id="IPR043129">
    <property type="entry name" value="ATPase_NBD"/>
</dbReference>
<evidence type="ECO:0000313" key="2">
    <source>
        <dbReference type="Proteomes" id="UP000054785"/>
    </source>
</evidence>
<sequence length="203" mass="22344">MEILSRFTLWRRSLLGVACLPQAVCMVQLSRSQGHIQVLAHASCHHEVTPETLRQLFNTLQSSNRRVSCRVALAIPEGRVFKHTLTLSHAIPRRHLRALVALEAQHLLSEETAQWHLDYLLSPPVSGRSGLRELTWWAITEETLQACTADVMAAGLLPVALEPASSALARVASAIQNKRLLPAWDLPAGFLLAAGLALRGMTE</sequence>
<dbReference type="AlphaFoldDB" id="A0A0W0TW70"/>
<dbReference type="EMBL" id="LNYC01000044">
    <property type="protein sequence ID" value="KTC99685.1"/>
    <property type="molecule type" value="Genomic_DNA"/>
</dbReference>
<dbReference type="SUPFAM" id="SSF53067">
    <property type="entry name" value="Actin-like ATPase domain"/>
    <property type="match status" value="1"/>
</dbReference>
<accession>A0A0W0TW70</accession>